<feature type="region of interest" description="Disordered" evidence="1">
    <location>
        <begin position="289"/>
        <end position="323"/>
    </location>
</feature>
<gene>
    <name evidence="2" type="ORF">Anapl_13825</name>
</gene>
<evidence type="ECO:0000256" key="1">
    <source>
        <dbReference type="SAM" id="MobiDB-lite"/>
    </source>
</evidence>
<name>R0LBA7_ANAPL</name>
<keyword evidence="3" id="KW-1185">Reference proteome</keyword>
<dbReference type="EMBL" id="KB743650">
    <property type="protein sequence ID" value="EOA97562.1"/>
    <property type="molecule type" value="Genomic_DNA"/>
</dbReference>
<dbReference type="AlphaFoldDB" id="R0LBA7"/>
<dbReference type="Proteomes" id="UP000296049">
    <property type="component" value="Unassembled WGS sequence"/>
</dbReference>
<evidence type="ECO:0000313" key="3">
    <source>
        <dbReference type="Proteomes" id="UP000296049"/>
    </source>
</evidence>
<evidence type="ECO:0000313" key="2">
    <source>
        <dbReference type="EMBL" id="EOA97562.1"/>
    </source>
</evidence>
<organism evidence="2 3">
    <name type="scientific">Anas platyrhynchos</name>
    <name type="common">Mallard</name>
    <name type="synonym">Anas boschas</name>
    <dbReference type="NCBI Taxonomy" id="8839"/>
    <lineage>
        <taxon>Eukaryota</taxon>
        <taxon>Metazoa</taxon>
        <taxon>Chordata</taxon>
        <taxon>Craniata</taxon>
        <taxon>Vertebrata</taxon>
        <taxon>Euteleostomi</taxon>
        <taxon>Archelosauria</taxon>
        <taxon>Archosauria</taxon>
        <taxon>Dinosauria</taxon>
        <taxon>Saurischia</taxon>
        <taxon>Theropoda</taxon>
        <taxon>Coelurosauria</taxon>
        <taxon>Aves</taxon>
        <taxon>Neognathae</taxon>
        <taxon>Galloanserae</taxon>
        <taxon>Anseriformes</taxon>
        <taxon>Anatidae</taxon>
        <taxon>Anatinae</taxon>
        <taxon>Anas</taxon>
    </lineage>
</organism>
<accession>R0LBA7</accession>
<proteinExistence type="predicted"/>
<feature type="region of interest" description="Disordered" evidence="1">
    <location>
        <begin position="1"/>
        <end position="29"/>
    </location>
</feature>
<reference evidence="3" key="1">
    <citation type="journal article" date="2013" name="Nat. Genet.">
        <title>The duck genome and transcriptome provide insight into an avian influenza virus reservoir species.</title>
        <authorList>
            <person name="Huang Y."/>
            <person name="Li Y."/>
            <person name="Burt D.W."/>
            <person name="Chen H."/>
            <person name="Zhang Y."/>
            <person name="Qian W."/>
            <person name="Kim H."/>
            <person name="Gan S."/>
            <person name="Zhao Y."/>
            <person name="Li J."/>
            <person name="Yi K."/>
            <person name="Feng H."/>
            <person name="Zhu P."/>
            <person name="Li B."/>
            <person name="Liu Q."/>
            <person name="Fairley S."/>
            <person name="Magor K.E."/>
            <person name="Du Z."/>
            <person name="Hu X."/>
            <person name="Goodman L."/>
            <person name="Tafer H."/>
            <person name="Vignal A."/>
            <person name="Lee T."/>
            <person name="Kim K.W."/>
            <person name="Sheng Z."/>
            <person name="An Y."/>
            <person name="Searle S."/>
            <person name="Herrero J."/>
            <person name="Groenen M.A."/>
            <person name="Crooijmans R.P."/>
            <person name="Faraut T."/>
            <person name="Cai Q."/>
            <person name="Webster R.G."/>
            <person name="Aldridge J.R."/>
            <person name="Warren W.C."/>
            <person name="Bartschat S."/>
            <person name="Kehr S."/>
            <person name="Marz M."/>
            <person name="Stadler P.F."/>
            <person name="Smith J."/>
            <person name="Kraus R.H."/>
            <person name="Zhao Y."/>
            <person name="Ren L."/>
            <person name="Fei J."/>
            <person name="Morisson M."/>
            <person name="Kaiser P."/>
            <person name="Griffin D.K."/>
            <person name="Rao M."/>
            <person name="Pitel F."/>
            <person name="Wang J."/>
            <person name="Li N."/>
        </authorList>
    </citation>
    <scope>NUCLEOTIDE SEQUENCE [LARGE SCALE GENOMIC DNA]</scope>
</reference>
<protein>
    <submittedName>
        <fullName evidence="2">Uncharacterized protein</fullName>
    </submittedName>
</protein>
<sequence>MLHARSWKGPKTTDSSREDQRAASSLKQLLSTNTNKFQTDYLKRERPKPISGLQKADSSNCCYVWCRGHLGALISPGFKAGLWRSFASQRPPIRLTRTSTHLILARAQQRSVVTTVNPARQPMAQTAGSGRSPIFAATPRLVRAFRGELAGGQALGSVLPPREVSRQSKVPRCARACQDHGVKRAGAAKGGRMAGMLIPHVSVARSPPPSSPRTAIGWSRPYFQAQCGTPGAWAGSSSSLHPLTNLLLPDNSCCFMFCCLRSSAKRHRKILTGKQSSGRHDVKLAAVGARGNSEQGISSDAQHRVPGAEGSQQPDKARPGRWPLHITGATPAPCCHLPTRSGVTPAHQCGMQTFTECRISDLC</sequence>